<evidence type="ECO:0000259" key="1">
    <source>
        <dbReference type="Pfam" id="PF00078"/>
    </source>
</evidence>
<dbReference type="PANTHER" id="PTHR46890">
    <property type="entry name" value="NON-LTR RETROLELEMENT REVERSE TRANSCRIPTASE-LIKE PROTEIN-RELATED"/>
    <property type="match status" value="1"/>
</dbReference>
<keyword evidence="3" id="KW-1185">Reference proteome</keyword>
<sequence>MMHQMGFCEEWITLIIRCITSVKYTLVTKGKNREEFQPARGLRQGDPLSPYLFLIYAESFSRLLDKMKREEKILGTRVGRSNISITHLFFADDCMLFGEVSTDGANHMKAIINKYEAISGQKGWKIITQPDCLLARVMKAKYFPKGDCMSARVGSYLSYTWRSIWGARCLLKEGIGWRIGNGQSVNIWNDAWLPGVENGRVQCQQINIRYSMVSDLIDRDAVTWKHEEIRSLFGEEQMQRIVAIPLANIGLQDALVWRGDNTGIYTAKKGYKWRNIIETPNIHQNSLTKFYKRFWDIKVPSKIRMHLWRVAKKYMPFLFNLKIHRLVNNTLCPVCQRNPFIIFCSDL</sequence>
<dbReference type="AlphaFoldDB" id="A0A8J5YPS1"/>
<gene>
    <name evidence="2" type="ORF">CXB51_024907</name>
</gene>
<reference evidence="2 3" key="1">
    <citation type="journal article" date="2021" name="bioRxiv">
        <title>The Gossypium anomalum genome as a resource for cotton improvement and evolutionary analysis of hybrid incompatibility.</title>
        <authorList>
            <person name="Grover C.E."/>
            <person name="Yuan D."/>
            <person name="Arick M.A."/>
            <person name="Miller E.R."/>
            <person name="Hu G."/>
            <person name="Peterson D.G."/>
            <person name="Wendel J.F."/>
            <person name="Udall J.A."/>
        </authorList>
    </citation>
    <scope>NUCLEOTIDE SEQUENCE [LARGE SCALE GENOMIC DNA]</scope>
    <source>
        <strain evidence="2">JFW-Udall</strain>
        <tissue evidence="2">Leaf</tissue>
    </source>
</reference>
<dbReference type="EMBL" id="JAHUZN010000010">
    <property type="protein sequence ID" value="KAG8480190.1"/>
    <property type="molecule type" value="Genomic_DNA"/>
</dbReference>
<protein>
    <recommendedName>
        <fullName evidence="1">Reverse transcriptase domain-containing protein</fullName>
    </recommendedName>
</protein>
<accession>A0A8J5YPS1</accession>
<dbReference type="Pfam" id="PF00078">
    <property type="entry name" value="RVT_1"/>
    <property type="match status" value="1"/>
</dbReference>
<comment type="caution">
    <text evidence="2">The sequence shown here is derived from an EMBL/GenBank/DDBJ whole genome shotgun (WGS) entry which is preliminary data.</text>
</comment>
<evidence type="ECO:0000313" key="2">
    <source>
        <dbReference type="EMBL" id="KAG8480190.1"/>
    </source>
</evidence>
<dbReference type="InterPro" id="IPR052343">
    <property type="entry name" value="Retrotransposon-Effector_Assoc"/>
</dbReference>
<feature type="domain" description="Reverse transcriptase" evidence="1">
    <location>
        <begin position="6"/>
        <end position="114"/>
    </location>
</feature>
<dbReference type="Proteomes" id="UP000701853">
    <property type="component" value="Chromosome 10"/>
</dbReference>
<dbReference type="OrthoDB" id="1734132at2759"/>
<name>A0A8J5YPS1_9ROSI</name>
<proteinExistence type="predicted"/>
<dbReference type="PANTHER" id="PTHR46890:SF48">
    <property type="entry name" value="RNA-DIRECTED DNA POLYMERASE"/>
    <property type="match status" value="1"/>
</dbReference>
<evidence type="ECO:0000313" key="3">
    <source>
        <dbReference type="Proteomes" id="UP000701853"/>
    </source>
</evidence>
<dbReference type="InterPro" id="IPR000477">
    <property type="entry name" value="RT_dom"/>
</dbReference>
<organism evidence="2 3">
    <name type="scientific">Gossypium anomalum</name>
    <dbReference type="NCBI Taxonomy" id="47600"/>
    <lineage>
        <taxon>Eukaryota</taxon>
        <taxon>Viridiplantae</taxon>
        <taxon>Streptophyta</taxon>
        <taxon>Embryophyta</taxon>
        <taxon>Tracheophyta</taxon>
        <taxon>Spermatophyta</taxon>
        <taxon>Magnoliopsida</taxon>
        <taxon>eudicotyledons</taxon>
        <taxon>Gunneridae</taxon>
        <taxon>Pentapetalae</taxon>
        <taxon>rosids</taxon>
        <taxon>malvids</taxon>
        <taxon>Malvales</taxon>
        <taxon>Malvaceae</taxon>
        <taxon>Malvoideae</taxon>
        <taxon>Gossypium</taxon>
    </lineage>
</organism>